<reference evidence="1 2" key="1">
    <citation type="submission" date="2017-06" db="EMBL/GenBank/DDBJ databases">
        <title>Comparative genomic analysis of Ambrosia Fusariam Clade fungi.</title>
        <authorList>
            <person name="Stajich J.E."/>
            <person name="Carrillo J."/>
            <person name="Kijimoto T."/>
            <person name="Eskalen A."/>
            <person name="O'Donnell K."/>
            <person name="Kasson M."/>
        </authorList>
    </citation>
    <scope>NUCLEOTIDE SEQUENCE [LARGE SCALE GENOMIC DNA]</scope>
    <source>
        <strain evidence="1">UCR3666</strain>
    </source>
</reference>
<keyword evidence="2" id="KW-1185">Reference proteome</keyword>
<comment type="caution">
    <text evidence="1">The sequence shown here is derived from an EMBL/GenBank/DDBJ whole genome shotgun (WGS) entry which is preliminary data.</text>
</comment>
<dbReference type="Proteomes" id="UP000277212">
    <property type="component" value="Unassembled WGS sequence"/>
</dbReference>
<name>A0A3M2SRP0_9HYPO</name>
<evidence type="ECO:0000313" key="1">
    <source>
        <dbReference type="EMBL" id="RMJ20219.1"/>
    </source>
</evidence>
<organism evidence="1 2">
    <name type="scientific">Fusarium kuroshium</name>
    <dbReference type="NCBI Taxonomy" id="2010991"/>
    <lineage>
        <taxon>Eukaryota</taxon>
        <taxon>Fungi</taxon>
        <taxon>Dikarya</taxon>
        <taxon>Ascomycota</taxon>
        <taxon>Pezizomycotina</taxon>
        <taxon>Sordariomycetes</taxon>
        <taxon>Hypocreomycetidae</taxon>
        <taxon>Hypocreales</taxon>
        <taxon>Nectriaceae</taxon>
        <taxon>Fusarium</taxon>
        <taxon>Fusarium solani species complex</taxon>
    </lineage>
</organism>
<proteinExistence type="predicted"/>
<dbReference type="OrthoDB" id="3885040at2759"/>
<dbReference type="STRING" id="2010991.A0A3M2SRP0"/>
<accession>A0A3M2SRP0</accession>
<protein>
    <submittedName>
        <fullName evidence="1">Uncharacterized protein</fullName>
    </submittedName>
</protein>
<dbReference type="AlphaFoldDB" id="A0A3M2SRP0"/>
<gene>
    <name evidence="1" type="ORF">CDV36_000056</name>
</gene>
<dbReference type="EMBL" id="NKUJ01000001">
    <property type="protein sequence ID" value="RMJ20219.1"/>
    <property type="molecule type" value="Genomic_DNA"/>
</dbReference>
<sequence length="269" mass="30637">MASQDPEKQDLTYEKGEIKAKGAFTAEIQIALRVSLQDVWNDQYAGSQIMGKRPGMYLKYLPCRYHEVSGDMPTGGSYLFTTKEEAEDFSNWTSNEFEVGEPKNKYWKQPHFKSVTHWTWNVIGAYNFKPVDEHAIGRFQRWTYDIKSAESILKQLYPVLKDGAENRKATSFWLLHRPEDKMIAIHLTFAKTKKDDHEAALKDVVSVSELTSLGEIFPDKLNAELLLDRTSALLAHWLPLAHHAKGVKVESPNFPALPALSQEGLLVEL</sequence>
<evidence type="ECO:0000313" key="2">
    <source>
        <dbReference type="Proteomes" id="UP000277212"/>
    </source>
</evidence>